<comment type="caution">
    <text evidence="2">The sequence shown here is derived from an EMBL/GenBank/DDBJ whole genome shotgun (WGS) entry which is preliminary data.</text>
</comment>
<dbReference type="AlphaFoldDB" id="A0A426XU18"/>
<evidence type="ECO:0000313" key="3">
    <source>
        <dbReference type="Proteomes" id="UP000287651"/>
    </source>
</evidence>
<name>A0A426XU18_ENSVE</name>
<sequence>MFSLSSNEERNFRDCSPSKSSSSIDDRSSKALEAMLREHDEDSIIIESSLPKIRATYRILGDLDLHILEARQRPFDPFSNGFSLSVDALEVEMSWVSLTLQHKVCTGVYRGILSLPLAKEIYTTPSEVLVDNAAKNLVTVEEDPYANLSEDDIVSMEVAVPLDDIDPPIM</sequence>
<evidence type="ECO:0000313" key="2">
    <source>
        <dbReference type="EMBL" id="RRT42781.1"/>
    </source>
</evidence>
<accession>A0A426XU18</accession>
<gene>
    <name evidence="2" type="ORF">B296_00031714</name>
</gene>
<dbReference type="Proteomes" id="UP000287651">
    <property type="component" value="Unassembled WGS sequence"/>
</dbReference>
<protein>
    <submittedName>
        <fullName evidence="2">Uncharacterized protein</fullName>
    </submittedName>
</protein>
<proteinExistence type="predicted"/>
<organism evidence="2 3">
    <name type="scientific">Ensete ventricosum</name>
    <name type="common">Abyssinian banana</name>
    <name type="synonym">Musa ensete</name>
    <dbReference type="NCBI Taxonomy" id="4639"/>
    <lineage>
        <taxon>Eukaryota</taxon>
        <taxon>Viridiplantae</taxon>
        <taxon>Streptophyta</taxon>
        <taxon>Embryophyta</taxon>
        <taxon>Tracheophyta</taxon>
        <taxon>Spermatophyta</taxon>
        <taxon>Magnoliopsida</taxon>
        <taxon>Liliopsida</taxon>
        <taxon>Zingiberales</taxon>
        <taxon>Musaceae</taxon>
        <taxon>Ensete</taxon>
    </lineage>
</organism>
<feature type="region of interest" description="Disordered" evidence="1">
    <location>
        <begin position="1"/>
        <end position="26"/>
    </location>
</feature>
<dbReference type="EMBL" id="AMZH03017584">
    <property type="protein sequence ID" value="RRT42781.1"/>
    <property type="molecule type" value="Genomic_DNA"/>
</dbReference>
<feature type="compositionally biased region" description="Low complexity" evidence="1">
    <location>
        <begin position="14"/>
        <end position="23"/>
    </location>
</feature>
<reference evidence="2 3" key="1">
    <citation type="journal article" date="2014" name="Agronomy (Basel)">
        <title>A Draft Genome Sequence for Ensete ventricosum, the Drought-Tolerant Tree Against Hunger.</title>
        <authorList>
            <person name="Harrison J."/>
            <person name="Moore K.A."/>
            <person name="Paszkiewicz K."/>
            <person name="Jones T."/>
            <person name="Grant M."/>
            <person name="Ambacheew D."/>
            <person name="Muzemil S."/>
            <person name="Studholme D.J."/>
        </authorList>
    </citation>
    <scope>NUCLEOTIDE SEQUENCE [LARGE SCALE GENOMIC DNA]</scope>
</reference>
<evidence type="ECO:0000256" key="1">
    <source>
        <dbReference type="SAM" id="MobiDB-lite"/>
    </source>
</evidence>